<evidence type="ECO:0000313" key="1">
    <source>
        <dbReference type="EMBL" id="KAJ7608208.1"/>
    </source>
</evidence>
<accession>A0AAD7B339</accession>
<keyword evidence="2" id="KW-1185">Reference proteome</keyword>
<evidence type="ECO:0000313" key="2">
    <source>
        <dbReference type="Proteomes" id="UP001221142"/>
    </source>
</evidence>
<organism evidence="1 2">
    <name type="scientific">Roridomyces roridus</name>
    <dbReference type="NCBI Taxonomy" id="1738132"/>
    <lineage>
        <taxon>Eukaryota</taxon>
        <taxon>Fungi</taxon>
        <taxon>Dikarya</taxon>
        <taxon>Basidiomycota</taxon>
        <taxon>Agaricomycotina</taxon>
        <taxon>Agaricomycetes</taxon>
        <taxon>Agaricomycetidae</taxon>
        <taxon>Agaricales</taxon>
        <taxon>Marasmiineae</taxon>
        <taxon>Mycenaceae</taxon>
        <taxon>Roridomyces</taxon>
    </lineage>
</organism>
<name>A0AAD7B339_9AGAR</name>
<proteinExistence type="predicted"/>
<protein>
    <submittedName>
        <fullName evidence="1">Uncharacterized protein</fullName>
    </submittedName>
</protein>
<reference evidence="1" key="1">
    <citation type="submission" date="2023-03" db="EMBL/GenBank/DDBJ databases">
        <title>Massive genome expansion in bonnet fungi (Mycena s.s.) driven by repeated elements and novel gene families across ecological guilds.</title>
        <authorList>
            <consortium name="Lawrence Berkeley National Laboratory"/>
            <person name="Harder C.B."/>
            <person name="Miyauchi S."/>
            <person name="Viragh M."/>
            <person name="Kuo A."/>
            <person name="Thoen E."/>
            <person name="Andreopoulos B."/>
            <person name="Lu D."/>
            <person name="Skrede I."/>
            <person name="Drula E."/>
            <person name="Henrissat B."/>
            <person name="Morin E."/>
            <person name="Kohler A."/>
            <person name="Barry K."/>
            <person name="LaButti K."/>
            <person name="Morin E."/>
            <person name="Salamov A."/>
            <person name="Lipzen A."/>
            <person name="Mereny Z."/>
            <person name="Hegedus B."/>
            <person name="Baldrian P."/>
            <person name="Stursova M."/>
            <person name="Weitz H."/>
            <person name="Taylor A."/>
            <person name="Grigoriev I.V."/>
            <person name="Nagy L.G."/>
            <person name="Martin F."/>
            <person name="Kauserud H."/>
        </authorList>
    </citation>
    <scope>NUCLEOTIDE SEQUENCE</scope>
    <source>
        <strain evidence="1">9284</strain>
    </source>
</reference>
<dbReference type="AlphaFoldDB" id="A0AAD7B339"/>
<sequence>MTRAQFWSWVLGEDGGHGNAQLHGARGRVVIDGRVRMRIVLGCSIRGATSPEAGYSRWGRRLLTAGTVATRRRQGRSSILRKIWVCHGPTNICIEVVDDEVDEFLPDGWWDMVAMNKYLLATCARPPSPEFPTIPTMLIPQELVDIISEILLARCTYLRPSLVHPSQSLLFKRVDILPPKRSGDDPCQKLHQTITSSPHLASLVHDLRLVLAVENEEKSSAAGDLRPPWILSGETLSQMLPLLRLKHIALVDDTSTHRVIGGFNWSQLCPSLQSALIAAFSSPKLLSLFCGATSLKSLHLSHIIFDPDHKGDSWPLSRVWRPKLTSISCFEIEGDTFHSYFLNPQIDLSRSVLTTLMIMASSMNEWNFGPPAVSALENLVFYVPHSADFESLVTPRLRSLQVFTSDWSEDLLKFCRVCPRNVLLETLSLDGARTQCTVDLAALNDAVESLLSDLPSFEMVEFRVLQTHDADHQAFLDWSEQAATCNSQDFWANLGTLQIWFESRGRNINESLRRRQRDVPRAGDLQNGACYIQSKICRRRAWASEQIHTSQGAV</sequence>
<dbReference type="EMBL" id="JARKIF010000046">
    <property type="protein sequence ID" value="KAJ7608208.1"/>
    <property type="molecule type" value="Genomic_DNA"/>
</dbReference>
<dbReference type="Proteomes" id="UP001221142">
    <property type="component" value="Unassembled WGS sequence"/>
</dbReference>
<comment type="caution">
    <text evidence="1">The sequence shown here is derived from an EMBL/GenBank/DDBJ whole genome shotgun (WGS) entry which is preliminary data.</text>
</comment>
<gene>
    <name evidence="1" type="ORF">FB45DRAFT_1130068</name>
</gene>